<evidence type="ECO:0000313" key="3">
    <source>
        <dbReference type="Proteomes" id="UP000015106"/>
    </source>
</evidence>
<accession>A0A8R7U4T0</accession>
<proteinExistence type="predicted"/>
<evidence type="ECO:0000313" key="2">
    <source>
        <dbReference type="EnsemblPlants" id="TuG1812G0400001297.01.T01.cds387838"/>
    </source>
</evidence>
<organism evidence="2 3">
    <name type="scientific">Triticum urartu</name>
    <name type="common">Red wild einkorn</name>
    <name type="synonym">Crithodium urartu</name>
    <dbReference type="NCBI Taxonomy" id="4572"/>
    <lineage>
        <taxon>Eukaryota</taxon>
        <taxon>Viridiplantae</taxon>
        <taxon>Streptophyta</taxon>
        <taxon>Embryophyta</taxon>
        <taxon>Tracheophyta</taxon>
        <taxon>Spermatophyta</taxon>
        <taxon>Magnoliopsida</taxon>
        <taxon>Liliopsida</taxon>
        <taxon>Poales</taxon>
        <taxon>Poaceae</taxon>
        <taxon>BOP clade</taxon>
        <taxon>Pooideae</taxon>
        <taxon>Triticodae</taxon>
        <taxon>Triticeae</taxon>
        <taxon>Triticinae</taxon>
        <taxon>Triticum</taxon>
    </lineage>
</organism>
<reference evidence="3" key="1">
    <citation type="journal article" date="2013" name="Nature">
        <title>Draft genome of the wheat A-genome progenitor Triticum urartu.</title>
        <authorList>
            <person name="Ling H.Q."/>
            <person name="Zhao S."/>
            <person name="Liu D."/>
            <person name="Wang J."/>
            <person name="Sun H."/>
            <person name="Zhang C."/>
            <person name="Fan H."/>
            <person name="Li D."/>
            <person name="Dong L."/>
            <person name="Tao Y."/>
            <person name="Gao C."/>
            <person name="Wu H."/>
            <person name="Li Y."/>
            <person name="Cui Y."/>
            <person name="Guo X."/>
            <person name="Zheng S."/>
            <person name="Wang B."/>
            <person name="Yu K."/>
            <person name="Liang Q."/>
            <person name="Yang W."/>
            <person name="Lou X."/>
            <person name="Chen J."/>
            <person name="Feng M."/>
            <person name="Jian J."/>
            <person name="Zhang X."/>
            <person name="Luo G."/>
            <person name="Jiang Y."/>
            <person name="Liu J."/>
            <person name="Wang Z."/>
            <person name="Sha Y."/>
            <person name="Zhang B."/>
            <person name="Wu H."/>
            <person name="Tang D."/>
            <person name="Shen Q."/>
            <person name="Xue P."/>
            <person name="Zou S."/>
            <person name="Wang X."/>
            <person name="Liu X."/>
            <person name="Wang F."/>
            <person name="Yang Y."/>
            <person name="An X."/>
            <person name="Dong Z."/>
            <person name="Zhang K."/>
            <person name="Zhang X."/>
            <person name="Luo M.C."/>
            <person name="Dvorak J."/>
            <person name="Tong Y."/>
            <person name="Wang J."/>
            <person name="Yang H."/>
            <person name="Li Z."/>
            <person name="Wang D."/>
            <person name="Zhang A."/>
            <person name="Wang J."/>
        </authorList>
    </citation>
    <scope>NUCLEOTIDE SEQUENCE</scope>
    <source>
        <strain evidence="3">cv. G1812</strain>
    </source>
</reference>
<keyword evidence="3" id="KW-1185">Reference proteome</keyword>
<dbReference type="Gramene" id="TuG1812G0400001297.01.T01">
    <property type="protein sequence ID" value="TuG1812G0400001297.01.T01.cds387838"/>
    <property type="gene ID" value="TuG1812G0400001297.01"/>
</dbReference>
<protein>
    <submittedName>
        <fullName evidence="2">Uncharacterized protein</fullName>
    </submittedName>
</protein>
<evidence type="ECO:0000256" key="1">
    <source>
        <dbReference type="SAM" id="MobiDB-lite"/>
    </source>
</evidence>
<reference evidence="2" key="2">
    <citation type="submission" date="2018-03" db="EMBL/GenBank/DDBJ databases">
        <title>The Triticum urartu genome reveals the dynamic nature of wheat genome evolution.</title>
        <authorList>
            <person name="Ling H."/>
            <person name="Ma B."/>
            <person name="Shi X."/>
            <person name="Liu H."/>
            <person name="Dong L."/>
            <person name="Sun H."/>
            <person name="Cao Y."/>
            <person name="Gao Q."/>
            <person name="Zheng S."/>
            <person name="Li Y."/>
            <person name="Yu Y."/>
            <person name="Du H."/>
            <person name="Qi M."/>
            <person name="Li Y."/>
            <person name="Yu H."/>
            <person name="Cui Y."/>
            <person name="Wang N."/>
            <person name="Chen C."/>
            <person name="Wu H."/>
            <person name="Zhao Y."/>
            <person name="Zhang J."/>
            <person name="Li Y."/>
            <person name="Zhou W."/>
            <person name="Zhang B."/>
            <person name="Hu W."/>
            <person name="Eijk M."/>
            <person name="Tang J."/>
            <person name="Witsenboer H."/>
            <person name="Zhao S."/>
            <person name="Li Z."/>
            <person name="Zhang A."/>
            <person name="Wang D."/>
            <person name="Liang C."/>
        </authorList>
    </citation>
    <scope>NUCLEOTIDE SEQUENCE [LARGE SCALE GENOMIC DNA]</scope>
    <source>
        <strain evidence="2">cv. G1812</strain>
    </source>
</reference>
<sequence length="61" mass="6104">MSCRAQARESPPQTPTPTRTGTETTTAAPTGVSAAAGAPCTGTLQRAPAASRTSSSGWRCP</sequence>
<reference evidence="2" key="3">
    <citation type="submission" date="2022-06" db="UniProtKB">
        <authorList>
            <consortium name="EnsemblPlants"/>
        </authorList>
    </citation>
    <scope>IDENTIFICATION</scope>
</reference>
<feature type="region of interest" description="Disordered" evidence="1">
    <location>
        <begin position="1"/>
        <end position="61"/>
    </location>
</feature>
<name>A0A8R7U4T0_TRIUA</name>
<dbReference type="Proteomes" id="UP000015106">
    <property type="component" value="Chromosome 4"/>
</dbReference>
<feature type="compositionally biased region" description="Polar residues" evidence="1">
    <location>
        <begin position="51"/>
        <end position="61"/>
    </location>
</feature>
<dbReference type="EnsemblPlants" id="TuG1812G0400001297.01.T01">
    <property type="protein sequence ID" value="TuG1812G0400001297.01.T01.cds387838"/>
    <property type="gene ID" value="TuG1812G0400001297.01"/>
</dbReference>
<feature type="compositionally biased region" description="Low complexity" evidence="1">
    <location>
        <begin position="16"/>
        <end position="39"/>
    </location>
</feature>
<dbReference type="AlphaFoldDB" id="A0A8R7U4T0"/>